<dbReference type="PANTHER" id="PTHR30625:SF11">
    <property type="entry name" value="MOTA_TOLQ_EXBB PROTON CHANNEL DOMAIN-CONTAINING PROTEIN"/>
    <property type="match status" value="1"/>
</dbReference>
<proteinExistence type="inferred from homology"/>
<keyword evidence="2" id="KW-1003">Cell membrane</keyword>
<dbReference type="InterPro" id="IPR002898">
    <property type="entry name" value="MotA_ExbB_proton_chnl"/>
</dbReference>
<dbReference type="RefSeq" id="WP_015281638.1">
    <property type="nucleotide sequence ID" value="NC_019940.1"/>
</dbReference>
<feature type="transmembrane region" description="Helical" evidence="7">
    <location>
        <begin position="179"/>
        <end position="205"/>
    </location>
</feature>
<dbReference type="GO" id="GO:0017038">
    <property type="term" value="P:protein import"/>
    <property type="evidence" value="ECO:0007669"/>
    <property type="project" value="TreeGrafter"/>
</dbReference>
<evidence type="ECO:0000256" key="7">
    <source>
        <dbReference type="SAM" id="Phobius"/>
    </source>
</evidence>
<dbReference type="Proteomes" id="UP000010816">
    <property type="component" value="Chromosome"/>
</dbReference>
<name>L0GZX8_9GAMM</name>
<comment type="subcellular location">
    <subcellularLocation>
        <location evidence="1">Cell membrane</location>
        <topology evidence="1">Multi-pass membrane protein</topology>
    </subcellularLocation>
    <subcellularLocation>
        <location evidence="6">Membrane</location>
        <topology evidence="6">Multi-pass membrane protein</topology>
    </subcellularLocation>
</comment>
<evidence type="ECO:0000256" key="5">
    <source>
        <dbReference type="ARBA" id="ARBA00023136"/>
    </source>
</evidence>
<comment type="similarity">
    <text evidence="6">Belongs to the exbB/tolQ family.</text>
</comment>
<reference evidence="9 10" key="1">
    <citation type="submission" date="2011-09" db="EMBL/GenBank/DDBJ databases">
        <title>Complete sequence of chromosome of Thioflavicoccus mobilis 8321.</title>
        <authorList>
            <consortium name="US DOE Joint Genome Institute"/>
            <person name="Lucas S."/>
            <person name="Han J."/>
            <person name="Lapidus A."/>
            <person name="Cheng J.-F."/>
            <person name="Goodwin L."/>
            <person name="Pitluck S."/>
            <person name="Peters L."/>
            <person name="Ovchinnikova G."/>
            <person name="Lu M."/>
            <person name="Detter J.C."/>
            <person name="Han C."/>
            <person name="Tapia R."/>
            <person name="Land M."/>
            <person name="Hauser L."/>
            <person name="Kyrpides N."/>
            <person name="Ivanova N."/>
            <person name="Pagani I."/>
            <person name="Vogl K."/>
            <person name="Liu Z."/>
            <person name="Imhoff J."/>
            <person name="Thiel V."/>
            <person name="Frigaard N.-U."/>
            <person name="Bryant D."/>
            <person name="Woyke T."/>
        </authorList>
    </citation>
    <scope>NUCLEOTIDE SEQUENCE [LARGE SCALE GENOMIC DNA]</scope>
    <source>
        <strain evidence="9 10">8321</strain>
    </source>
</reference>
<gene>
    <name evidence="9" type="ORF">Thimo_2800</name>
</gene>
<organism evidence="9 10">
    <name type="scientific">Thioflavicoccus mobilis 8321</name>
    <dbReference type="NCBI Taxonomy" id="765912"/>
    <lineage>
        <taxon>Bacteria</taxon>
        <taxon>Pseudomonadati</taxon>
        <taxon>Pseudomonadota</taxon>
        <taxon>Gammaproteobacteria</taxon>
        <taxon>Chromatiales</taxon>
        <taxon>Chromatiaceae</taxon>
        <taxon>Thioflavicoccus</taxon>
    </lineage>
</organism>
<evidence type="ECO:0000256" key="1">
    <source>
        <dbReference type="ARBA" id="ARBA00004651"/>
    </source>
</evidence>
<evidence type="ECO:0000256" key="4">
    <source>
        <dbReference type="ARBA" id="ARBA00022989"/>
    </source>
</evidence>
<evidence type="ECO:0000313" key="9">
    <source>
        <dbReference type="EMBL" id="AGA91506.1"/>
    </source>
</evidence>
<dbReference type="PANTHER" id="PTHR30625">
    <property type="entry name" value="PROTEIN TOLQ"/>
    <property type="match status" value="1"/>
</dbReference>
<evidence type="ECO:0000256" key="2">
    <source>
        <dbReference type="ARBA" id="ARBA00022475"/>
    </source>
</evidence>
<feature type="transmembrane region" description="Helical" evidence="7">
    <location>
        <begin position="138"/>
        <end position="159"/>
    </location>
</feature>
<protein>
    <submittedName>
        <fullName evidence="9">Biopolymer transport protein</fullName>
    </submittedName>
</protein>
<evidence type="ECO:0000259" key="8">
    <source>
        <dbReference type="Pfam" id="PF01618"/>
    </source>
</evidence>
<dbReference type="GO" id="GO:0005886">
    <property type="term" value="C:plasma membrane"/>
    <property type="evidence" value="ECO:0007669"/>
    <property type="project" value="UniProtKB-SubCell"/>
</dbReference>
<sequence length="244" mass="24931">MEPSSTHLATAASPTAAGLDAMTERLLGLFQDGGPILAILAVVSVVALTLTLLKLLQFAHLRVGARGFVPEALALWGSGRTGETDALLAATPNPIAPILAAAMRGLADTDGEPSPAVREEVLREAAAQQKRLASHARGLDLIATLAPLLGLLGTVLGMIDAFRELEAAGGRADPSLLAGGIWEALLTTAAGLAIAIPAAAAVHWIESVVEGIRHDAEDAVTRIFTGNLPAAPTTAPPRGHADAR</sequence>
<keyword evidence="3 7" id="KW-0812">Transmembrane</keyword>
<keyword evidence="6" id="KW-0813">Transport</keyword>
<evidence type="ECO:0000313" key="10">
    <source>
        <dbReference type="Proteomes" id="UP000010816"/>
    </source>
</evidence>
<dbReference type="AlphaFoldDB" id="L0GZX8"/>
<feature type="transmembrane region" description="Helical" evidence="7">
    <location>
        <begin position="36"/>
        <end position="56"/>
    </location>
</feature>
<evidence type="ECO:0000256" key="6">
    <source>
        <dbReference type="RuleBase" id="RU004057"/>
    </source>
</evidence>
<dbReference type="eggNOG" id="COG0811">
    <property type="taxonomic scope" value="Bacteria"/>
</dbReference>
<keyword evidence="10" id="KW-1185">Reference proteome</keyword>
<dbReference type="EMBL" id="CP003051">
    <property type="protein sequence ID" value="AGA91506.1"/>
    <property type="molecule type" value="Genomic_DNA"/>
</dbReference>
<dbReference type="InterPro" id="IPR050790">
    <property type="entry name" value="ExbB/TolQ_transport"/>
</dbReference>
<dbReference type="HOGENOM" id="CLU_053325_4_2_6"/>
<accession>L0GZX8</accession>
<feature type="domain" description="MotA/TolQ/ExbB proton channel" evidence="8">
    <location>
        <begin position="93"/>
        <end position="215"/>
    </location>
</feature>
<dbReference type="KEGG" id="tmb:Thimo_2800"/>
<keyword evidence="6" id="KW-0653">Protein transport</keyword>
<keyword evidence="4 7" id="KW-1133">Transmembrane helix</keyword>
<dbReference type="Pfam" id="PF01618">
    <property type="entry name" value="MotA_ExbB"/>
    <property type="match status" value="1"/>
</dbReference>
<evidence type="ECO:0000256" key="3">
    <source>
        <dbReference type="ARBA" id="ARBA00022692"/>
    </source>
</evidence>
<dbReference type="STRING" id="765912.Thimo_2800"/>
<keyword evidence="5 7" id="KW-0472">Membrane</keyword>